<sequence>MVPQPKITPKPATASTMSDSIDSMPKTADGKAFIRVPRRLLNRDDVYLKKMGTLSKMCANVEQENNKFRYHIYCVRKEIERLSMIKRGLCQRLIEHGDRDFMDTQIEYLDTSWQDEKFEHIFEDVLGTSAAPDAPSTSTVAPRVIKKAKFEKKKPKDLPPVEETPDARETIERILHAASSEIQLREKSNKARRRDGPEH</sequence>
<evidence type="ECO:0000256" key="3">
    <source>
        <dbReference type="SAM" id="MobiDB-lite"/>
    </source>
</evidence>
<accession>A0A7E4V3B4</accession>
<dbReference type="WBParaSite" id="Pan_g16086.t1">
    <property type="protein sequence ID" value="Pan_g16086.t1"/>
    <property type="gene ID" value="Pan_g16086"/>
</dbReference>
<evidence type="ECO:0000313" key="5">
    <source>
        <dbReference type="Proteomes" id="UP000492821"/>
    </source>
</evidence>
<dbReference type="AlphaFoldDB" id="A0A7E4V3B4"/>
<dbReference type="InterPro" id="IPR056513">
    <property type="entry name" value="INO80F"/>
</dbReference>
<keyword evidence="2" id="KW-0539">Nucleus</keyword>
<feature type="region of interest" description="Disordered" evidence="3">
    <location>
        <begin position="177"/>
        <end position="199"/>
    </location>
</feature>
<organism evidence="5 6">
    <name type="scientific">Panagrellus redivivus</name>
    <name type="common">Microworm</name>
    <dbReference type="NCBI Taxonomy" id="6233"/>
    <lineage>
        <taxon>Eukaryota</taxon>
        <taxon>Metazoa</taxon>
        <taxon>Ecdysozoa</taxon>
        <taxon>Nematoda</taxon>
        <taxon>Chromadorea</taxon>
        <taxon>Rhabditida</taxon>
        <taxon>Tylenchina</taxon>
        <taxon>Panagrolaimomorpha</taxon>
        <taxon>Panagrolaimoidea</taxon>
        <taxon>Panagrolaimidae</taxon>
        <taxon>Panagrellus</taxon>
    </lineage>
</organism>
<evidence type="ECO:0000259" key="4">
    <source>
        <dbReference type="Pfam" id="PF24245"/>
    </source>
</evidence>
<evidence type="ECO:0000256" key="1">
    <source>
        <dbReference type="ARBA" id="ARBA00004123"/>
    </source>
</evidence>
<feature type="region of interest" description="Disordered" evidence="3">
    <location>
        <begin position="1"/>
        <end position="24"/>
    </location>
</feature>
<feature type="compositionally biased region" description="Basic and acidic residues" evidence="3">
    <location>
        <begin position="183"/>
        <end position="199"/>
    </location>
</feature>
<reference evidence="5" key="1">
    <citation type="journal article" date="2013" name="Genetics">
        <title>The draft genome and transcriptome of Panagrellus redivivus are shaped by the harsh demands of a free-living lifestyle.</title>
        <authorList>
            <person name="Srinivasan J."/>
            <person name="Dillman A.R."/>
            <person name="Macchietto M.G."/>
            <person name="Heikkinen L."/>
            <person name="Lakso M."/>
            <person name="Fracchia K.M."/>
            <person name="Antoshechkin I."/>
            <person name="Mortazavi A."/>
            <person name="Wong G."/>
            <person name="Sternberg P.W."/>
        </authorList>
    </citation>
    <scope>NUCLEOTIDE SEQUENCE [LARGE SCALE GENOMIC DNA]</scope>
    <source>
        <strain evidence="5">MT8872</strain>
    </source>
</reference>
<reference evidence="6" key="2">
    <citation type="submission" date="2020-10" db="UniProtKB">
        <authorList>
            <consortium name="WormBaseParasite"/>
        </authorList>
    </citation>
    <scope>IDENTIFICATION</scope>
</reference>
<evidence type="ECO:0000256" key="2">
    <source>
        <dbReference type="ARBA" id="ARBA00023242"/>
    </source>
</evidence>
<keyword evidence="5" id="KW-1185">Reference proteome</keyword>
<evidence type="ECO:0000313" key="6">
    <source>
        <dbReference type="WBParaSite" id="Pan_g16086.t1"/>
    </source>
</evidence>
<name>A0A7E4V3B4_PANRE</name>
<dbReference type="Pfam" id="PF24245">
    <property type="entry name" value="INO80F"/>
    <property type="match status" value="1"/>
</dbReference>
<comment type="subcellular location">
    <subcellularLocation>
        <location evidence="1">Nucleus</location>
    </subcellularLocation>
</comment>
<dbReference type="Proteomes" id="UP000492821">
    <property type="component" value="Unassembled WGS sequence"/>
</dbReference>
<dbReference type="GO" id="GO:0005634">
    <property type="term" value="C:nucleus"/>
    <property type="evidence" value="ECO:0007669"/>
    <property type="project" value="UniProtKB-SubCell"/>
</dbReference>
<proteinExistence type="predicted"/>
<protein>
    <recommendedName>
        <fullName evidence="4">INO80 complex subunit F domain-containing protein</fullName>
    </recommendedName>
</protein>
<feature type="domain" description="INO80 complex subunit F" evidence="4">
    <location>
        <begin position="47"/>
        <end position="93"/>
    </location>
</feature>